<feature type="domain" description="Receptor ligand binding region" evidence="7">
    <location>
        <begin position="5"/>
        <end position="100"/>
    </location>
</feature>
<evidence type="ECO:0000256" key="6">
    <source>
        <dbReference type="SAM" id="Phobius"/>
    </source>
</evidence>
<evidence type="ECO:0000313" key="8">
    <source>
        <dbReference type="EMBL" id="MEQ2265679.1"/>
    </source>
</evidence>
<evidence type="ECO:0000256" key="3">
    <source>
        <dbReference type="ARBA" id="ARBA00022989"/>
    </source>
</evidence>
<evidence type="ECO:0000256" key="2">
    <source>
        <dbReference type="ARBA" id="ARBA00022692"/>
    </source>
</evidence>
<organism evidence="8 9">
    <name type="scientific">Xenotaenia resolanae</name>
    <dbReference type="NCBI Taxonomy" id="208358"/>
    <lineage>
        <taxon>Eukaryota</taxon>
        <taxon>Metazoa</taxon>
        <taxon>Chordata</taxon>
        <taxon>Craniata</taxon>
        <taxon>Vertebrata</taxon>
        <taxon>Euteleostomi</taxon>
        <taxon>Actinopterygii</taxon>
        <taxon>Neopterygii</taxon>
        <taxon>Teleostei</taxon>
        <taxon>Neoteleostei</taxon>
        <taxon>Acanthomorphata</taxon>
        <taxon>Ovalentaria</taxon>
        <taxon>Atherinomorphae</taxon>
        <taxon>Cyprinodontiformes</taxon>
        <taxon>Goodeidae</taxon>
        <taxon>Xenotaenia</taxon>
    </lineage>
</organism>
<dbReference type="Proteomes" id="UP001444071">
    <property type="component" value="Unassembled WGS sequence"/>
</dbReference>
<evidence type="ECO:0000256" key="5">
    <source>
        <dbReference type="SAM" id="MobiDB-lite"/>
    </source>
</evidence>
<evidence type="ECO:0000259" key="7">
    <source>
        <dbReference type="Pfam" id="PF01094"/>
    </source>
</evidence>
<keyword evidence="9" id="KW-1185">Reference proteome</keyword>
<keyword evidence="3 6" id="KW-1133">Transmembrane helix</keyword>
<dbReference type="InterPro" id="IPR028082">
    <property type="entry name" value="Peripla_BP_I"/>
</dbReference>
<feature type="non-terminal residue" evidence="8">
    <location>
        <position position="246"/>
    </location>
</feature>
<feature type="transmembrane region" description="Helical" evidence="6">
    <location>
        <begin position="160"/>
        <end position="181"/>
    </location>
</feature>
<sequence>MESGERNFYEAFRDAQNTYEIRSSTPPEQVSPFFGTIYNMMNYIAMAAEHARASRGRWVSGAILGDSEGGFEFEGFNQQLQAGRNGEGMQAGYVVLDYSGMGTSLYSTHFLHASHTDGKTGSLKYLGRSVHFAGSTPYTDSSCWFSPHFACSGGMDVTTFFFLLLLLISLVGSFINIFLYLKKQGRVGFSFGGDGNGGSSKVILTLDDLVFINTQVSKRKLNDESIMKSQGDMKTPHHSVSGRSYL</sequence>
<proteinExistence type="predicted"/>
<evidence type="ECO:0000256" key="4">
    <source>
        <dbReference type="ARBA" id="ARBA00023136"/>
    </source>
</evidence>
<gene>
    <name evidence="8" type="ORF">XENORESO_010967</name>
</gene>
<feature type="region of interest" description="Disordered" evidence="5">
    <location>
        <begin position="227"/>
        <end position="246"/>
    </location>
</feature>
<keyword evidence="4 6" id="KW-0472">Membrane</keyword>
<dbReference type="EMBL" id="JAHRIM010033417">
    <property type="protein sequence ID" value="MEQ2265679.1"/>
    <property type="molecule type" value="Genomic_DNA"/>
</dbReference>
<reference evidence="8 9" key="1">
    <citation type="submission" date="2021-06" db="EMBL/GenBank/DDBJ databases">
        <authorList>
            <person name="Palmer J.M."/>
        </authorList>
    </citation>
    <scope>NUCLEOTIDE SEQUENCE [LARGE SCALE GENOMIC DNA]</scope>
    <source>
        <strain evidence="8 9">XR_2019</strain>
        <tissue evidence="8">Muscle</tissue>
    </source>
</reference>
<dbReference type="SUPFAM" id="SSF53822">
    <property type="entry name" value="Periplasmic binding protein-like I"/>
    <property type="match status" value="1"/>
</dbReference>
<comment type="caution">
    <text evidence="8">The sequence shown here is derived from an EMBL/GenBank/DDBJ whole genome shotgun (WGS) entry which is preliminary data.</text>
</comment>
<protein>
    <recommendedName>
        <fullName evidence="7">Receptor ligand binding region domain-containing protein</fullName>
    </recommendedName>
</protein>
<evidence type="ECO:0000256" key="1">
    <source>
        <dbReference type="ARBA" id="ARBA00004370"/>
    </source>
</evidence>
<accession>A0ABV0W994</accession>
<evidence type="ECO:0000313" key="9">
    <source>
        <dbReference type="Proteomes" id="UP001444071"/>
    </source>
</evidence>
<keyword evidence="2 6" id="KW-0812">Transmembrane</keyword>
<comment type="subcellular location">
    <subcellularLocation>
        <location evidence="1">Membrane</location>
    </subcellularLocation>
</comment>
<dbReference type="Pfam" id="PF01094">
    <property type="entry name" value="ANF_receptor"/>
    <property type="match status" value="1"/>
</dbReference>
<name>A0ABV0W994_9TELE</name>
<dbReference type="InterPro" id="IPR001828">
    <property type="entry name" value="ANF_lig-bd_rcpt"/>
</dbReference>